<dbReference type="SUPFAM" id="SSF52218">
    <property type="entry name" value="Flavoproteins"/>
    <property type="match status" value="1"/>
</dbReference>
<reference evidence="2 3" key="1">
    <citation type="journal article" date="2019" name="Int. J. Syst. Evol. Microbiol.">
        <title>The Global Catalogue of Microorganisms (GCM) 10K type strain sequencing project: providing services to taxonomists for standard genome sequencing and annotation.</title>
        <authorList>
            <consortium name="The Broad Institute Genomics Platform"/>
            <consortium name="The Broad Institute Genome Sequencing Center for Infectious Disease"/>
            <person name="Wu L."/>
            <person name="Ma J."/>
        </authorList>
    </citation>
    <scope>NUCLEOTIDE SEQUENCE [LARGE SCALE GENOMIC DNA]</scope>
    <source>
        <strain evidence="2 3">JCM 8201</strain>
    </source>
</reference>
<dbReference type="Gene3D" id="3.40.50.360">
    <property type="match status" value="1"/>
</dbReference>
<sequence length="208" mass="22166">MADHESPPRAVVLNCTLKRSPEPSNTQALAEVVAKELGDRGVSVEFVRIADLNVPPGVKTDLGEGDDWPRVHDLLVNSQILVVASPTWVGKPSSLAQRVLERMDAMLSETDDQGRPVAYNRVAGVVVTGNEDGAHHVISEISGGLADIGYTIPGQAWTYWHLGPGPGPNYLDDPKGHEWSAKTGRAMASNLFAVAEALAARPVPAPPE</sequence>
<protein>
    <submittedName>
        <fullName evidence="2">Flavodoxin family protein</fullName>
    </submittedName>
</protein>
<evidence type="ECO:0000313" key="2">
    <source>
        <dbReference type="EMBL" id="GAA2724570.1"/>
    </source>
</evidence>
<organism evidence="2 3">
    <name type="scientific">Actinocorallia aurantiaca</name>
    <dbReference type="NCBI Taxonomy" id="46204"/>
    <lineage>
        <taxon>Bacteria</taxon>
        <taxon>Bacillati</taxon>
        <taxon>Actinomycetota</taxon>
        <taxon>Actinomycetes</taxon>
        <taxon>Streptosporangiales</taxon>
        <taxon>Thermomonosporaceae</taxon>
        <taxon>Actinocorallia</taxon>
    </lineage>
</organism>
<dbReference type="Pfam" id="PF03358">
    <property type="entry name" value="FMN_red"/>
    <property type="match status" value="1"/>
</dbReference>
<dbReference type="RefSeq" id="WP_344450245.1">
    <property type="nucleotide sequence ID" value="NZ_BAAATZ010000007.1"/>
</dbReference>
<comment type="caution">
    <text evidence="2">The sequence shown here is derived from an EMBL/GenBank/DDBJ whole genome shotgun (WGS) entry which is preliminary data.</text>
</comment>
<name>A0ABN3U532_9ACTN</name>
<dbReference type="Proteomes" id="UP001501842">
    <property type="component" value="Unassembled WGS sequence"/>
</dbReference>
<keyword evidence="3" id="KW-1185">Reference proteome</keyword>
<accession>A0ABN3U532</accession>
<dbReference type="InterPro" id="IPR005025">
    <property type="entry name" value="FMN_Rdtase-like_dom"/>
</dbReference>
<dbReference type="InterPro" id="IPR029039">
    <property type="entry name" value="Flavoprotein-like_sf"/>
</dbReference>
<evidence type="ECO:0000313" key="3">
    <source>
        <dbReference type="Proteomes" id="UP001501842"/>
    </source>
</evidence>
<evidence type="ECO:0000259" key="1">
    <source>
        <dbReference type="Pfam" id="PF03358"/>
    </source>
</evidence>
<dbReference type="EMBL" id="BAAATZ010000007">
    <property type="protein sequence ID" value="GAA2724570.1"/>
    <property type="molecule type" value="Genomic_DNA"/>
</dbReference>
<gene>
    <name evidence="2" type="ORF">GCM10010439_22500</name>
</gene>
<feature type="domain" description="NADPH-dependent FMN reductase-like" evidence="1">
    <location>
        <begin position="10"/>
        <end position="138"/>
    </location>
</feature>
<proteinExistence type="predicted"/>